<evidence type="ECO:0000313" key="1">
    <source>
        <dbReference type="EMBL" id="KAK3752337.1"/>
    </source>
</evidence>
<gene>
    <name evidence="1" type="ORF">RRG08_044375</name>
</gene>
<dbReference type="AlphaFoldDB" id="A0AAE1D2F9"/>
<evidence type="ECO:0000313" key="2">
    <source>
        <dbReference type="Proteomes" id="UP001283361"/>
    </source>
</evidence>
<reference evidence="1" key="1">
    <citation type="journal article" date="2023" name="G3 (Bethesda)">
        <title>A reference genome for the long-term kleptoplast-retaining sea slug Elysia crispata morphotype clarki.</title>
        <authorList>
            <person name="Eastman K.E."/>
            <person name="Pendleton A.L."/>
            <person name="Shaikh M.A."/>
            <person name="Suttiyut T."/>
            <person name="Ogas R."/>
            <person name="Tomko P."/>
            <person name="Gavelis G."/>
            <person name="Widhalm J.R."/>
            <person name="Wisecaver J.H."/>
        </authorList>
    </citation>
    <scope>NUCLEOTIDE SEQUENCE</scope>
    <source>
        <strain evidence="1">ECLA1</strain>
    </source>
</reference>
<dbReference type="EMBL" id="JAWDGP010005767">
    <property type="protein sequence ID" value="KAK3752337.1"/>
    <property type="molecule type" value="Genomic_DNA"/>
</dbReference>
<accession>A0AAE1D2F9</accession>
<dbReference type="Proteomes" id="UP001283361">
    <property type="component" value="Unassembled WGS sequence"/>
</dbReference>
<comment type="caution">
    <text evidence="1">The sequence shown here is derived from an EMBL/GenBank/DDBJ whole genome shotgun (WGS) entry which is preliminary data.</text>
</comment>
<organism evidence="1 2">
    <name type="scientific">Elysia crispata</name>
    <name type="common">lettuce slug</name>
    <dbReference type="NCBI Taxonomy" id="231223"/>
    <lineage>
        <taxon>Eukaryota</taxon>
        <taxon>Metazoa</taxon>
        <taxon>Spiralia</taxon>
        <taxon>Lophotrochozoa</taxon>
        <taxon>Mollusca</taxon>
        <taxon>Gastropoda</taxon>
        <taxon>Heterobranchia</taxon>
        <taxon>Euthyneura</taxon>
        <taxon>Panpulmonata</taxon>
        <taxon>Sacoglossa</taxon>
        <taxon>Placobranchoidea</taxon>
        <taxon>Plakobranchidae</taxon>
        <taxon>Elysia</taxon>
    </lineage>
</organism>
<keyword evidence="2" id="KW-1185">Reference proteome</keyword>
<proteinExistence type="predicted"/>
<name>A0AAE1D2F9_9GAST</name>
<sequence>MGCGCLTRFDYLMGCGCITKFGYLMGYGCLTRFGYLMGCGCILRNCHITAELKLRSRGIRSTSVARPPAPPCSTLVVAEPRYTVNKPGKVSCPALLHSSWCGAELLRSRDIRSTSLARSPVPPCSTLVVAEPRYTVNKPGKVSCPALLHSSCCGAEGASASSYQFQNSEMVIENLTVADPGGNDGLCDQ</sequence>
<protein>
    <submittedName>
        <fullName evidence="1">Uncharacterized protein</fullName>
    </submittedName>
</protein>